<keyword evidence="1" id="KW-0472">Membrane</keyword>
<dbReference type="PROSITE" id="PS50862">
    <property type="entry name" value="AA_TRNA_LIGASE_II"/>
    <property type="match status" value="1"/>
</dbReference>
<dbReference type="PRINTS" id="PR01043">
    <property type="entry name" value="TRNASYNTHGLY"/>
</dbReference>
<dbReference type="AlphaFoldDB" id="A0A0J9W6Q8"/>
<dbReference type="Gene3D" id="3.30.930.10">
    <property type="entry name" value="Bira Bifunctional Protein, Domain 2"/>
    <property type="match status" value="1"/>
</dbReference>
<feature type="domain" description="Aminoacyl-transfer RNA synthetases class-II family profile" evidence="2">
    <location>
        <begin position="108"/>
        <end position="198"/>
    </location>
</feature>
<name>A0A0J9W6Q8_PLAVI</name>
<feature type="transmembrane region" description="Helical" evidence="1">
    <location>
        <begin position="12"/>
        <end position="29"/>
    </location>
</feature>
<proteinExistence type="predicted"/>
<dbReference type="InterPro" id="IPR045864">
    <property type="entry name" value="aa-tRNA-synth_II/BPL/LPL"/>
</dbReference>
<evidence type="ECO:0000313" key="3">
    <source>
        <dbReference type="EMBL" id="KMZ96268.1"/>
    </source>
</evidence>
<sequence length="198" mass="22881">MGSKAHFEGKDILFYAGIFLSIFIVFSFLKKLFYRIWLQRNFLMFPSLNIHTISNISMIIAKNTAIIFAIVFLTHNLLGVIFQVYPGSRLLIETILIKIGGSLYGPAVGQIGRSFRNEVSPGKGIFRTKEFEQLELEEFISASNSEKTMLSQKREIERFLTTVLNFSKASFEFRETKTEELPHYSLKNIDLYYNFEFG</sequence>
<dbReference type="SUPFAM" id="SSF55681">
    <property type="entry name" value="Class II aaRS and biotin synthetases"/>
    <property type="match status" value="1"/>
</dbReference>
<evidence type="ECO:0000313" key="4">
    <source>
        <dbReference type="Proteomes" id="UP000053239"/>
    </source>
</evidence>
<feature type="transmembrane region" description="Helical" evidence="1">
    <location>
        <begin position="66"/>
        <end position="85"/>
    </location>
</feature>
<keyword evidence="1" id="KW-1133">Transmembrane helix</keyword>
<accession>A0A0J9W6Q8</accession>
<organism evidence="3 4">
    <name type="scientific">Plasmodium vivax North Korean</name>
    <dbReference type="NCBI Taxonomy" id="1035514"/>
    <lineage>
        <taxon>Eukaryota</taxon>
        <taxon>Sar</taxon>
        <taxon>Alveolata</taxon>
        <taxon>Apicomplexa</taxon>
        <taxon>Aconoidasida</taxon>
        <taxon>Haemosporida</taxon>
        <taxon>Plasmodiidae</taxon>
        <taxon>Plasmodium</taxon>
        <taxon>Plasmodium (Plasmodium)</taxon>
    </lineage>
</organism>
<reference evidence="3 4" key="1">
    <citation type="submission" date="2011-09" db="EMBL/GenBank/DDBJ databases">
        <title>The Genome Sequence of Plasmodium vivax North Korean.</title>
        <authorList>
            <consortium name="The Broad Institute Genome Sequencing Platform"/>
            <consortium name="The Broad Institute Genome Sequencing Center for Infectious Disease"/>
            <person name="Neafsey D."/>
            <person name="Carlton J."/>
            <person name="Barnwell J."/>
            <person name="Collins W."/>
            <person name="Escalante A."/>
            <person name="Mullikin J."/>
            <person name="Saul A."/>
            <person name="Guigo R."/>
            <person name="Camara F."/>
            <person name="Young S.K."/>
            <person name="Zeng Q."/>
            <person name="Gargeya S."/>
            <person name="Fitzgerald M."/>
            <person name="Haas B."/>
            <person name="Abouelleil A."/>
            <person name="Alvarado L."/>
            <person name="Arachchi H.M."/>
            <person name="Berlin A."/>
            <person name="Brown A."/>
            <person name="Chapman S.B."/>
            <person name="Chen Z."/>
            <person name="Dunbar C."/>
            <person name="Freedman E."/>
            <person name="Gearin G."/>
            <person name="Gellesch M."/>
            <person name="Goldberg J."/>
            <person name="Griggs A."/>
            <person name="Gujja S."/>
            <person name="Heiman D."/>
            <person name="Howarth C."/>
            <person name="Larson L."/>
            <person name="Lui A."/>
            <person name="MacDonald P.J.P."/>
            <person name="Montmayeur A."/>
            <person name="Murphy C."/>
            <person name="Neiman D."/>
            <person name="Pearson M."/>
            <person name="Priest M."/>
            <person name="Roberts A."/>
            <person name="Saif S."/>
            <person name="Shea T."/>
            <person name="Shenoy N."/>
            <person name="Sisk P."/>
            <person name="Stolte C."/>
            <person name="Sykes S."/>
            <person name="Wortman J."/>
            <person name="Nusbaum C."/>
            <person name="Birren B."/>
        </authorList>
    </citation>
    <scope>NUCLEOTIDE SEQUENCE [LARGE SCALE GENOMIC DNA]</scope>
    <source>
        <strain evidence="3 4">North Korean</strain>
    </source>
</reference>
<protein>
    <recommendedName>
        <fullName evidence="2">Aminoacyl-transfer RNA synthetases class-II family profile domain-containing protein</fullName>
    </recommendedName>
</protein>
<gene>
    <name evidence="3" type="ORF">PVNG_02406</name>
</gene>
<dbReference type="EMBL" id="KQ235637">
    <property type="protein sequence ID" value="KMZ96268.1"/>
    <property type="molecule type" value="Genomic_DNA"/>
</dbReference>
<dbReference type="InterPro" id="IPR006195">
    <property type="entry name" value="aa-tRNA-synth_II"/>
</dbReference>
<keyword evidence="1" id="KW-0812">Transmembrane</keyword>
<evidence type="ECO:0000256" key="1">
    <source>
        <dbReference type="SAM" id="Phobius"/>
    </source>
</evidence>
<evidence type="ECO:0000259" key="2">
    <source>
        <dbReference type="PROSITE" id="PS50862"/>
    </source>
</evidence>
<dbReference type="Proteomes" id="UP000053239">
    <property type="component" value="Unassembled WGS sequence"/>
</dbReference>